<name>A0A3P6C6D9_BRAOL</name>
<evidence type="ECO:0000313" key="1">
    <source>
        <dbReference type="EMBL" id="VDD09858.1"/>
    </source>
</evidence>
<dbReference type="EMBL" id="LR031873">
    <property type="protein sequence ID" value="VDD09858.1"/>
    <property type="molecule type" value="Genomic_DNA"/>
</dbReference>
<proteinExistence type="predicted"/>
<reference evidence="1" key="1">
    <citation type="submission" date="2018-11" db="EMBL/GenBank/DDBJ databases">
        <authorList>
            <consortium name="Genoscope - CEA"/>
            <person name="William W."/>
        </authorList>
    </citation>
    <scope>NUCLEOTIDE SEQUENCE</scope>
</reference>
<gene>
    <name evidence="1" type="ORF">BOLC4T25309H</name>
</gene>
<dbReference type="AlphaFoldDB" id="A0A3P6C6D9"/>
<sequence>MSNQQLSRLISLQQDDLYLLDLNKTTSVKINLPFTLPPDRTGL</sequence>
<protein>
    <submittedName>
        <fullName evidence="1">Uncharacterized protein</fullName>
    </submittedName>
</protein>
<organism evidence="1">
    <name type="scientific">Brassica oleracea</name>
    <name type="common">Wild cabbage</name>
    <dbReference type="NCBI Taxonomy" id="3712"/>
    <lineage>
        <taxon>Eukaryota</taxon>
        <taxon>Viridiplantae</taxon>
        <taxon>Streptophyta</taxon>
        <taxon>Embryophyta</taxon>
        <taxon>Tracheophyta</taxon>
        <taxon>Spermatophyta</taxon>
        <taxon>Magnoliopsida</taxon>
        <taxon>eudicotyledons</taxon>
        <taxon>Gunneridae</taxon>
        <taxon>Pentapetalae</taxon>
        <taxon>rosids</taxon>
        <taxon>malvids</taxon>
        <taxon>Brassicales</taxon>
        <taxon>Brassicaceae</taxon>
        <taxon>Brassiceae</taxon>
        <taxon>Brassica</taxon>
    </lineage>
</organism>
<accession>A0A3P6C6D9</accession>